<dbReference type="InterPro" id="IPR001810">
    <property type="entry name" value="F-box_dom"/>
</dbReference>
<evidence type="ECO:0000259" key="9">
    <source>
        <dbReference type="Pfam" id="PF12937"/>
    </source>
</evidence>
<evidence type="ECO:0000256" key="3">
    <source>
        <dbReference type="ARBA" id="ARBA00019775"/>
    </source>
</evidence>
<sequence>MEDDLSTTNRDQFQTSADNVDSSTDQDALWSFRQQWQKELRSTKKSDVNELRQKSTDSTSKEDSSKESNNDEDIKERATNLFLAGSEMENSGKFYEAIQYYRQAVQIVPDIELIINRKIKPKAVHEEYVEDEIEETSETVNVGTSSDEDEGKDDEDLLSRIQRKASKKLTLCLPKLPKNGVHVGELPLEIILYILKWLVSDQLDLRSMEMFSQVCRGFYLCARDPEIWRMACLRMWGVNCGSSPGNYKSWRSMFIERSRVNFNGCYISKTTYIRNGENSFQDQFYRPWYLVAYYRYLRFYPDGTVLMLTSAEEPVQCINLLKHRNARYPVLTGYYRLKDDKVILIIQRQTKSSLQDNKKSKKQDMLKKTEFIYNMEFQIRSKRRKHDQLQWDHYSIVTKPKKGEETVTNFELRGPQYPPLIFSRVKSYAESSENPLM</sequence>
<feature type="region of interest" description="Disordered" evidence="8">
    <location>
        <begin position="134"/>
        <end position="154"/>
    </location>
</feature>
<dbReference type="EMBL" id="OU900096">
    <property type="protein sequence ID" value="CAG9859937.1"/>
    <property type="molecule type" value="Genomic_DNA"/>
</dbReference>
<evidence type="ECO:0000256" key="2">
    <source>
        <dbReference type="ARBA" id="ARBA00004906"/>
    </source>
</evidence>
<evidence type="ECO:0000313" key="12">
    <source>
        <dbReference type="Proteomes" id="UP001153712"/>
    </source>
</evidence>
<dbReference type="FunFam" id="1.20.1280.50:FF:000012">
    <property type="entry name" value="F-box only protein 9"/>
    <property type="match status" value="1"/>
</dbReference>
<feature type="domain" description="F-box protein Hrt3/FBXO9 C-terminal" evidence="10">
    <location>
        <begin position="248"/>
        <end position="349"/>
    </location>
</feature>
<dbReference type="CDD" id="cd22089">
    <property type="entry name" value="F-box_FBXO9"/>
    <property type="match status" value="1"/>
</dbReference>
<keyword evidence="12" id="KW-1185">Reference proteome</keyword>
<accession>A0A9N9TNG0</accession>
<dbReference type="Proteomes" id="UP001153712">
    <property type="component" value="Chromosome 3"/>
</dbReference>
<proteinExistence type="predicted"/>
<evidence type="ECO:0000256" key="6">
    <source>
        <dbReference type="ARBA" id="ARBA00022803"/>
    </source>
</evidence>
<feature type="region of interest" description="Disordered" evidence="8">
    <location>
        <begin position="41"/>
        <end position="74"/>
    </location>
</feature>
<keyword evidence="4" id="KW-0963">Cytoplasm</keyword>
<evidence type="ECO:0000256" key="7">
    <source>
        <dbReference type="PROSITE-ProRule" id="PRU00339"/>
    </source>
</evidence>
<comment type="pathway">
    <text evidence="2">Protein modification; protein ubiquitination.</text>
</comment>
<feature type="repeat" description="TPR" evidence="7">
    <location>
        <begin position="78"/>
        <end position="111"/>
    </location>
</feature>
<dbReference type="OrthoDB" id="2117972at2759"/>
<dbReference type="Pfam" id="PF12937">
    <property type="entry name" value="F-box-like"/>
    <property type="match status" value="1"/>
</dbReference>
<evidence type="ECO:0000313" key="11">
    <source>
        <dbReference type="EMBL" id="CAG9859937.1"/>
    </source>
</evidence>
<dbReference type="InterPro" id="IPR036181">
    <property type="entry name" value="MIT_dom_sf"/>
</dbReference>
<dbReference type="SUPFAM" id="SSF81383">
    <property type="entry name" value="F-box domain"/>
    <property type="match status" value="1"/>
</dbReference>
<evidence type="ECO:0000256" key="5">
    <source>
        <dbReference type="ARBA" id="ARBA00022786"/>
    </source>
</evidence>
<dbReference type="PANTHER" id="PTHR12874">
    <property type="entry name" value="F-BOX ONLY PROTEIN 48-RELATED"/>
    <property type="match status" value="1"/>
</dbReference>
<organism evidence="11 12">
    <name type="scientific">Phyllotreta striolata</name>
    <name type="common">Striped flea beetle</name>
    <name type="synonym">Crioceris striolata</name>
    <dbReference type="NCBI Taxonomy" id="444603"/>
    <lineage>
        <taxon>Eukaryota</taxon>
        <taxon>Metazoa</taxon>
        <taxon>Ecdysozoa</taxon>
        <taxon>Arthropoda</taxon>
        <taxon>Hexapoda</taxon>
        <taxon>Insecta</taxon>
        <taxon>Pterygota</taxon>
        <taxon>Neoptera</taxon>
        <taxon>Endopterygota</taxon>
        <taxon>Coleoptera</taxon>
        <taxon>Polyphaga</taxon>
        <taxon>Cucujiformia</taxon>
        <taxon>Chrysomeloidea</taxon>
        <taxon>Chrysomelidae</taxon>
        <taxon>Galerucinae</taxon>
        <taxon>Alticini</taxon>
        <taxon>Phyllotreta</taxon>
    </lineage>
</organism>
<dbReference type="PROSITE" id="PS50005">
    <property type="entry name" value="TPR"/>
    <property type="match status" value="1"/>
</dbReference>
<keyword evidence="6 7" id="KW-0802">TPR repeat</keyword>
<dbReference type="GO" id="GO:0031146">
    <property type="term" value="P:SCF-dependent proteasomal ubiquitin-dependent protein catabolic process"/>
    <property type="evidence" value="ECO:0007669"/>
    <property type="project" value="TreeGrafter"/>
</dbReference>
<evidence type="ECO:0000256" key="1">
    <source>
        <dbReference type="ARBA" id="ARBA00004496"/>
    </source>
</evidence>
<dbReference type="InterPro" id="IPR019734">
    <property type="entry name" value="TPR_rpt"/>
</dbReference>
<dbReference type="GO" id="GO:0019005">
    <property type="term" value="C:SCF ubiquitin ligase complex"/>
    <property type="evidence" value="ECO:0007669"/>
    <property type="project" value="TreeGrafter"/>
</dbReference>
<feature type="domain" description="F-box" evidence="9">
    <location>
        <begin position="185"/>
        <end position="234"/>
    </location>
</feature>
<evidence type="ECO:0000256" key="4">
    <source>
        <dbReference type="ARBA" id="ARBA00022490"/>
    </source>
</evidence>
<dbReference type="SUPFAM" id="SSF116846">
    <property type="entry name" value="MIT domain"/>
    <property type="match status" value="1"/>
</dbReference>
<dbReference type="AlphaFoldDB" id="A0A9N9TNG0"/>
<evidence type="ECO:0000256" key="8">
    <source>
        <dbReference type="SAM" id="MobiDB-lite"/>
    </source>
</evidence>
<comment type="subcellular location">
    <subcellularLocation>
        <location evidence="1">Cytoplasm</location>
    </subcellularLocation>
</comment>
<dbReference type="InterPro" id="IPR036047">
    <property type="entry name" value="F-box-like_dom_sf"/>
</dbReference>
<dbReference type="InterPro" id="IPR045464">
    <property type="entry name" value="Hrt3/FBXO9_C"/>
</dbReference>
<reference evidence="11" key="1">
    <citation type="submission" date="2022-01" db="EMBL/GenBank/DDBJ databases">
        <authorList>
            <person name="King R."/>
        </authorList>
    </citation>
    <scope>NUCLEOTIDE SEQUENCE</scope>
</reference>
<name>A0A9N9TNG0_PHYSR</name>
<feature type="region of interest" description="Disordered" evidence="8">
    <location>
        <begin position="1"/>
        <end position="25"/>
    </location>
</feature>
<keyword evidence="5" id="KW-0833">Ubl conjugation pathway</keyword>
<dbReference type="Pfam" id="PF19270">
    <property type="entry name" value="FBO_C"/>
    <property type="match status" value="1"/>
</dbReference>
<gene>
    <name evidence="11" type="ORF">PHYEVI_LOCUS6296</name>
</gene>
<protein>
    <recommendedName>
        <fullName evidence="3">F-box only protein 9</fullName>
    </recommendedName>
</protein>
<dbReference type="PANTHER" id="PTHR12874:SF29">
    <property type="entry name" value="F-BOX ONLY PROTEIN 9"/>
    <property type="match status" value="1"/>
</dbReference>
<dbReference type="Gene3D" id="1.20.1280.50">
    <property type="match status" value="1"/>
</dbReference>
<evidence type="ECO:0000259" key="10">
    <source>
        <dbReference type="Pfam" id="PF19270"/>
    </source>
</evidence>
<dbReference type="GO" id="GO:0005737">
    <property type="term" value="C:cytoplasm"/>
    <property type="evidence" value="ECO:0007669"/>
    <property type="project" value="UniProtKB-SubCell"/>
</dbReference>